<reference evidence="1" key="2">
    <citation type="submission" date="2020-11" db="EMBL/GenBank/DDBJ databases">
        <authorList>
            <person name="McCartney M.A."/>
            <person name="Auch B."/>
            <person name="Kono T."/>
            <person name="Mallez S."/>
            <person name="Becker A."/>
            <person name="Gohl D.M."/>
            <person name="Silverstein K.A.T."/>
            <person name="Koren S."/>
            <person name="Bechman K.B."/>
            <person name="Herman A."/>
            <person name="Abrahante J.E."/>
            <person name="Garbe J."/>
        </authorList>
    </citation>
    <scope>NUCLEOTIDE SEQUENCE</scope>
    <source>
        <strain evidence="1">Duluth1</strain>
        <tissue evidence="1">Whole animal</tissue>
    </source>
</reference>
<organism evidence="1 2">
    <name type="scientific">Dreissena polymorpha</name>
    <name type="common">Zebra mussel</name>
    <name type="synonym">Mytilus polymorpha</name>
    <dbReference type="NCBI Taxonomy" id="45954"/>
    <lineage>
        <taxon>Eukaryota</taxon>
        <taxon>Metazoa</taxon>
        <taxon>Spiralia</taxon>
        <taxon>Lophotrochozoa</taxon>
        <taxon>Mollusca</taxon>
        <taxon>Bivalvia</taxon>
        <taxon>Autobranchia</taxon>
        <taxon>Heteroconchia</taxon>
        <taxon>Euheterodonta</taxon>
        <taxon>Imparidentia</taxon>
        <taxon>Neoheterodontei</taxon>
        <taxon>Myida</taxon>
        <taxon>Dreissenoidea</taxon>
        <taxon>Dreissenidae</taxon>
        <taxon>Dreissena</taxon>
    </lineage>
</organism>
<dbReference type="EMBL" id="JAIWYP010000004">
    <property type="protein sequence ID" value="KAH3835784.1"/>
    <property type="molecule type" value="Genomic_DNA"/>
</dbReference>
<keyword evidence="2" id="KW-1185">Reference proteome</keyword>
<sequence length="50" mass="5644">MNAVAPPRQPIINFVKRTETAQRQPTQKTSILDSATGWSIKVDLNKELCF</sequence>
<reference evidence="1" key="1">
    <citation type="journal article" date="2019" name="bioRxiv">
        <title>The Genome of the Zebra Mussel, Dreissena polymorpha: A Resource for Invasive Species Research.</title>
        <authorList>
            <person name="McCartney M.A."/>
            <person name="Auch B."/>
            <person name="Kono T."/>
            <person name="Mallez S."/>
            <person name="Zhang Y."/>
            <person name="Obille A."/>
            <person name="Becker A."/>
            <person name="Abrahante J.E."/>
            <person name="Garbe J."/>
            <person name="Badalamenti J.P."/>
            <person name="Herman A."/>
            <person name="Mangelson H."/>
            <person name="Liachko I."/>
            <person name="Sullivan S."/>
            <person name="Sone E.D."/>
            <person name="Koren S."/>
            <person name="Silverstein K.A.T."/>
            <person name="Beckman K.B."/>
            <person name="Gohl D.M."/>
        </authorList>
    </citation>
    <scope>NUCLEOTIDE SEQUENCE</scope>
    <source>
        <strain evidence="1">Duluth1</strain>
        <tissue evidence="1">Whole animal</tissue>
    </source>
</reference>
<dbReference type="AlphaFoldDB" id="A0A9D4QLW0"/>
<accession>A0A9D4QLW0</accession>
<evidence type="ECO:0000313" key="2">
    <source>
        <dbReference type="Proteomes" id="UP000828390"/>
    </source>
</evidence>
<proteinExistence type="predicted"/>
<dbReference type="Proteomes" id="UP000828390">
    <property type="component" value="Unassembled WGS sequence"/>
</dbReference>
<protein>
    <submittedName>
        <fullName evidence="1">Uncharacterized protein</fullName>
    </submittedName>
</protein>
<comment type="caution">
    <text evidence="1">The sequence shown here is derived from an EMBL/GenBank/DDBJ whole genome shotgun (WGS) entry which is preliminary data.</text>
</comment>
<name>A0A9D4QLW0_DREPO</name>
<gene>
    <name evidence="1" type="ORF">DPMN_109147</name>
</gene>
<evidence type="ECO:0000313" key="1">
    <source>
        <dbReference type="EMBL" id="KAH3835784.1"/>
    </source>
</evidence>